<sequence length="48" mass="5177">MFRAYGTAPAETPSGADLYSWTTPIFNKGFINCNAANTLQSLAQLHGE</sequence>
<protein>
    <submittedName>
        <fullName evidence="1">Uncharacterized protein</fullName>
    </submittedName>
</protein>
<proteinExistence type="predicted"/>
<keyword evidence="2" id="KW-1185">Reference proteome</keyword>
<dbReference type="AlphaFoldDB" id="A0AAV2N1P5"/>
<dbReference type="Proteomes" id="UP001497644">
    <property type="component" value="Chromosome 1"/>
</dbReference>
<name>A0AAV2N1P5_9HYME</name>
<organism evidence="1 2">
    <name type="scientific">Lasius platythorax</name>
    <dbReference type="NCBI Taxonomy" id="488582"/>
    <lineage>
        <taxon>Eukaryota</taxon>
        <taxon>Metazoa</taxon>
        <taxon>Ecdysozoa</taxon>
        <taxon>Arthropoda</taxon>
        <taxon>Hexapoda</taxon>
        <taxon>Insecta</taxon>
        <taxon>Pterygota</taxon>
        <taxon>Neoptera</taxon>
        <taxon>Endopterygota</taxon>
        <taxon>Hymenoptera</taxon>
        <taxon>Apocrita</taxon>
        <taxon>Aculeata</taxon>
        <taxon>Formicoidea</taxon>
        <taxon>Formicidae</taxon>
        <taxon>Formicinae</taxon>
        <taxon>Lasius</taxon>
        <taxon>Lasius</taxon>
    </lineage>
</organism>
<evidence type="ECO:0000313" key="2">
    <source>
        <dbReference type="Proteomes" id="UP001497644"/>
    </source>
</evidence>
<accession>A0AAV2N1P5</accession>
<evidence type="ECO:0000313" key="1">
    <source>
        <dbReference type="EMBL" id="CAL1673824.1"/>
    </source>
</evidence>
<reference evidence="1 2" key="1">
    <citation type="submission" date="2024-04" db="EMBL/GenBank/DDBJ databases">
        <authorList>
            <consortium name="Molecular Ecology Group"/>
        </authorList>
    </citation>
    <scope>NUCLEOTIDE SEQUENCE [LARGE SCALE GENOMIC DNA]</scope>
</reference>
<gene>
    <name evidence="1" type="ORF">LPLAT_LOCUS630</name>
</gene>
<dbReference type="EMBL" id="OZ034824">
    <property type="protein sequence ID" value="CAL1673824.1"/>
    <property type="molecule type" value="Genomic_DNA"/>
</dbReference>